<organism evidence="3 4">
    <name type="scientific">Catellatospora coxensis</name>
    <dbReference type="NCBI Taxonomy" id="310354"/>
    <lineage>
        <taxon>Bacteria</taxon>
        <taxon>Bacillati</taxon>
        <taxon>Actinomycetota</taxon>
        <taxon>Actinomycetes</taxon>
        <taxon>Micromonosporales</taxon>
        <taxon>Micromonosporaceae</taxon>
        <taxon>Catellatospora</taxon>
    </lineage>
</organism>
<keyword evidence="4" id="KW-1185">Reference proteome</keyword>
<dbReference type="AlphaFoldDB" id="A0A8J3KQE3"/>
<name>A0A8J3KQE3_9ACTN</name>
<reference evidence="3 4" key="1">
    <citation type="submission" date="2021-01" db="EMBL/GenBank/DDBJ databases">
        <title>Whole genome shotgun sequence of Catellatospora coxensis NBRC 107359.</title>
        <authorList>
            <person name="Komaki H."/>
            <person name="Tamura T."/>
        </authorList>
    </citation>
    <scope>NUCLEOTIDE SEQUENCE [LARGE SCALE GENOMIC DNA]</scope>
    <source>
        <strain evidence="3 4">NBRC 107359</strain>
    </source>
</reference>
<dbReference type="Pfam" id="PF13466">
    <property type="entry name" value="STAS_2"/>
    <property type="match status" value="1"/>
</dbReference>
<dbReference type="SUPFAM" id="SSF52091">
    <property type="entry name" value="SpoIIaa-like"/>
    <property type="match status" value="1"/>
</dbReference>
<feature type="region of interest" description="Disordered" evidence="1">
    <location>
        <begin position="118"/>
        <end position="141"/>
    </location>
</feature>
<dbReference type="RefSeq" id="WP_203693530.1">
    <property type="nucleotide sequence ID" value="NZ_BAAALC010000044.1"/>
</dbReference>
<protein>
    <recommendedName>
        <fullName evidence="2">MlaB-like STAS domain-containing protein</fullName>
    </recommendedName>
</protein>
<sequence>MREHAREAYTVLVIGPSLGAEDLAPLCARVDDAHSALPAGGDLVVLCDVGTLTRPDLAGLDVLARLRLHTARAGGTLRLWRAGPHLRLLLELTGLRSVLPSHPGSADELGLLAAHEHGRQAEQREQPLGVEEVVDPGDPSG</sequence>
<proteinExistence type="predicted"/>
<evidence type="ECO:0000313" key="3">
    <source>
        <dbReference type="EMBL" id="GIG07182.1"/>
    </source>
</evidence>
<gene>
    <name evidence="3" type="ORF">Cco03nite_38820</name>
</gene>
<comment type="caution">
    <text evidence="3">The sequence shown here is derived from an EMBL/GenBank/DDBJ whole genome shotgun (WGS) entry which is preliminary data.</text>
</comment>
<feature type="domain" description="MlaB-like STAS" evidence="2">
    <location>
        <begin position="21"/>
        <end position="95"/>
    </location>
</feature>
<evidence type="ECO:0000259" key="2">
    <source>
        <dbReference type="Pfam" id="PF13466"/>
    </source>
</evidence>
<dbReference type="Gene3D" id="3.30.750.24">
    <property type="entry name" value="STAS domain"/>
    <property type="match status" value="1"/>
</dbReference>
<evidence type="ECO:0000313" key="4">
    <source>
        <dbReference type="Proteomes" id="UP000630887"/>
    </source>
</evidence>
<accession>A0A8J3KQE3</accession>
<dbReference type="InterPro" id="IPR058548">
    <property type="entry name" value="MlaB-like_STAS"/>
</dbReference>
<dbReference type="InterPro" id="IPR036513">
    <property type="entry name" value="STAS_dom_sf"/>
</dbReference>
<dbReference type="Proteomes" id="UP000630887">
    <property type="component" value="Unassembled WGS sequence"/>
</dbReference>
<evidence type="ECO:0000256" key="1">
    <source>
        <dbReference type="SAM" id="MobiDB-lite"/>
    </source>
</evidence>
<dbReference type="EMBL" id="BONI01000031">
    <property type="protein sequence ID" value="GIG07182.1"/>
    <property type="molecule type" value="Genomic_DNA"/>
</dbReference>